<dbReference type="Pfam" id="PF00483">
    <property type="entry name" value="NTP_transferase"/>
    <property type="match status" value="1"/>
</dbReference>
<feature type="domain" description="Nucleotidyl transferase" evidence="2">
    <location>
        <begin position="3"/>
        <end position="224"/>
    </location>
</feature>
<dbReference type="AlphaFoldDB" id="A0A7J4GSQ4"/>
<name>A0A7J4GSQ4_9ARCH</name>
<proteinExistence type="predicted"/>
<dbReference type="InterPro" id="IPR029044">
    <property type="entry name" value="Nucleotide-diphossugar_trans"/>
</dbReference>
<dbReference type="SUPFAM" id="SSF51161">
    <property type="entry name" value="Trimeric LpxA-like enzymes"/>
    <property type="match status" value="1"/>
</dbReference>
<evidence type="ECO:0000259" key="2">
    <source>
        <dbReference type="Pfam" id="PF00483"/>
    </source>
</evidence>
<evidence type="ECO:0000313" key="3">
    <source>
        <dbReference type="EMBL" id="HIF37646.1"/>
    </source>
</evidence>
<dbReference type="CDD" id="cd04181">
    <property type="entry name" value="NTP_transferase"/>
    <property type="match status" value="1"/>
</dbReference>
<dbReference type="Proteomes" id="UP000585802">
    <property type="component" value="Unassembled WGS sequence"/>
</dbReference>
<dbReference type="PANTHER" id="PTHR22572">
    <property type="entry name" value="SUGAR-1-PHOSPHATE GUANYL TRANSFERASE"/>
    <property type="match status" value="1"/>
</dbReference>
<sequence length="318" mass="35015">MEAIILVGGLGTRLRPLTHTIPKPLLPLANIPMVERMVRKLPDVFDTAILAVNYGLAEMTEYFRTKEIGKKIIIVPEDKPLGTGGAMRNCFDYVTGTTAVFNGDVVSSIDLNQMLEQHIKTKAKGTLALWEIEDPSRFGVVELKNGEILQFQEKPEKGTELSNLINAGTYLLEPEVLEMIPPNQKISIERDIYPKIAGNGLYGFPFEGYFIDSGTPESYLKANFKCIGKDGTAIHKGASIRGPSLIHKNAELQDCIIGPNAIIGSDVKMEKCVVRRSVILSYVNSYGSVIEDCIAGPNISIERDMNRTLISPKGEITF</sequence>
<evidence type="ECO:0000256" key="1">
    <source>
        <dbReference type="ARBA" id="ARBA00013414"/>
    </source>
</evidence>
<reference evidence="4" key="1">
    <citation type="journal article" date="2019" name="bioRxiv">
        <title>Genome diversification in globally distributed novel marine Proteobacteria is linked to environmental adaptation.</title>
        <authorList>
            <person name="Zhou Z."/>
            <person name="Tran P.Q."/>
            <person name="Kieft K."/>
            <person name="Anantharaman K."/>
        </authorList>
    </citation>
    <scope>NUCLEOTIDE SEQUENCE [LARGE SCALE GENOMIC DNA]</scope>
</reference>
<dbReference type="InterPro" id="IPR005835">
    <property type="entry name" value="NTP_transferase_dom"/>
</dbReference>
<organism evidence="3 4">
    <name type="scientific">Marine Group III euryarchaeote</name>
    <dbReference type="NCBI Taxonomy" id="2173149"/>
    <lineage>
        <taxon>Archaea</taxon>
        <taxon>Methanobacteriati</taxon>
        <taxon>Thermoplasmatota</taxon>
        <taxon>Thermoplasmata</taxon>
        <taxon>Candidatus Thermoprofundales</taxon>
    </lineage>
</organism>
<dbReference type="EMBL" id="DUCX01000074">
    <property type="protein sequence ID" value="HIF37646.1"/>
    <property type="molecule type" value="Genomic_DNA"/>
</dbReference>
<dbReference type="InterPro" id="IPR011004">
    <property type="entry name" value="Trimer_LpxA-like_sf"/>
</dbReference>
<comment type="caution">
    <text evidence="3">The sequence shown here is derived from an EMBL/GenBank/DDBJ whole genome shotgun (WGS) entry which is preliminary data.</text>
</comment>
<protein>
    <recommendedName>
        <fullName evidence="1">Bifunctional protein GlmU</fullName>
    </recommendedName>
</protein>
<dbReference type="InterPro" id="IPR050486">
    <property type="entry name" value="Mannose-1P_guanyltransferase"/>
</dbReference>
<dbReference type="Gene3D" id="3.90.550.10">
    <property type="entry name" value="Spore Coat Polysaccharide Biosynthesis Protein SpsA, Chain A"/>
    <property type="match status" value="1"/>
</dbReference>
<accession>A0A7J4GSQ4</accession>
<evidence type="ECO:0000313" key="4">
    <source>
        <dbReference type="Proteomes" id="UP000585802"/>
    </source>
</evidence>
<dbReference type="SUPFAM" id="SSF53448">
    <property type="entry name" value="Nucleotide-diphospho-sugar transferases"/>
    <property type="match status" value="1"/>
</dbReference>
<gene>
    <name evidence="3" type="ORF">EYQ70_04530</name>
</gene>